<dbReference type="EMBL" id="JAQQWN010000010">
    <property type="protein sequence ID" value="KAK8062063.1"/>
    <property type="molecule type" value="Genomic_DNA"/>
</dbReference>
<accession>A0ABR1UT05</accession>
<dbReference type="RefSeq" id="XP_066660662.1">
    <property type="nucleotide sequence ID" value="XM_066818474.1"/>
</dbReference>
<comment type="subunit">
    <text evidence="5">The 26S proteasome consists of a 20S proteasome core and two 19S regulatory subunits.</text>
</comment>
<evidence type="ECO:0000256" key="2">
    <source>
        <dbReference type="ARBA" id="ARBA00022942"/>
    </source>
</evidence>
<dbReference type="Pfam" id="PF10584">
    <property type="entry name" value="Proteasome_A_N"/>
    <property type="match status" value="1"/>
</dbReference>
<dbReference type="PROSITE" id="PS51475">
    <property type="entry name" value="PROTEASOME_ALPHA_2"/>
    <property type="match status" value="1"/>
</dbReference>
<dbReference type="InterPro" id="IPR050115">
    <property type="entry name" value="Proteasome_alpha"/>
</dbReference>
<dbReference type="Proteomes" id="UP001433268">
    <property type="component" value="Unassembled WGS sequence"/>
</dbReference>
<keyword evidence="1 5" id="KW-0963">Cytoplasm</keyword>
<organism evidence="7 8">
    <name type="scientific">Apiospora hydei</name>
    <dbReference type="NCBI Taxonomy" id="1337664"/>
    <lineage>
        <taxon>Eukaryota</taxon>
        <taxon>Fungi</taxon>
        <taxon>Dikarya</taxon>
        <taxon>Ascomycota</taxon>
        <taxon>Pezizomycotina</taxon>
        <taxon>Sordariomycetes</taxon>
        <taxon>Xylariomycetidae</taxon>
        <taxon>Amphisphaeriales</taxon>
        <taxon>Apiosporaceae</taxon>
        <taxon>Apiospora</taxon>
    </lineage>
</organism>
<dbReference type="SUPFAM" id="SSF56235">
    <property type="entry name" value="N-terminal nucleophile aminohydrolases (Ntn hydrolases)"/>
    <property type="match status" value="1"/>
</dbReference>
<dbReference type="PANTHER" id="PTHR11599">
    <property type="entry name" value="PROTEASOME SUBUNIT ALPHA/BETA"/>
    <property type="match status" value="1"/>
</dbReference>
<protein>
    <recommendedName>
        <fullName evidence="5">Proteasome subunit alpha type</fullName>
    </recommendedName>
</protein>
<comment type="similarity">
    <text evidence="4 5">Belongs to the peptidase T1A family.</text>
</comment>
<evidence type="ECO:0000313" key="8">
    <source>
        <dbReference type="Proteomes" id="UP001433268"/>
    </source>
</evidence>
<evidence type="ECO:0000256" key="5">
    <source>
        <dbReference type="RuleBase" id="RU000551"/>
    </source>
</evidence>
<evidence type="ECO:0000256" key="1">
    <source>
        <dbReference type="ARBA" id="ARBA00022490"/>
    </source>
</evidence>
<dbReference type="Gene3D" id="3.60.20.10">
    <property type="entry name" value="Glutamine Phosphoribosylpyrophosphate, subunit 1, domain 1"/>
    <property type="match status" value="2"/>
</dbReference>
<sequence length="227" mass="25036">MSRRYDSRTTIFSPEGRLYQVEYALEAISHAGTAIGILAKDGIVLAAERKVTSKLLEQDTSAEKLYILNDNMICAVAGMTADANILINYARQAAQRYLLTYNEDIPCEQLVRRLCDLKQGYTQHGATPSGNYGGWKATSAGANNASASSLLKQDYKEDCTLKEACAMAVKVLSKTMDSTKLSSEKIEFATVGQTEDGKIYHRLWSADEITTLLKENDLAKNENTEDN</sequence>
<dbReference type="InterPro" id="IPR000426">
    <property type="entry name" value="Proteasome_asu_N"/>
</dbReference>
<dbReference type="InterPro" id="IPR016050">
    <property type="entry name" value="Proteasome_bsu_CS"/>
</dbReference>
<keyword evidence="8" id="KW-1185">Reference proteome</keyword>
<dbReference type="InterPro" id="IPR023332">
    <property type="entry name" value="Proteasome_alpha-type"/>
</dbReference>
<keyword evidence="2 4" id="KW-0647">Proteasome</keyword>
<dbReference type="SMART" id="SM00948">
    <property type="entry name" value="Proteasome_A_N"/>
    <property type="match status" value="1"/>
</dbReference>
<dbReference type="InterPro" id="IPR029055">
    <property type="entry name" value="Ntn_hydrolases_N"/>
</dbReference>
<dbReference type="PROSITE" id="PS00854">
    <property type="entry name" value="PROTEASOME_BETA_1"/>
    <property type="match status" value="1"/>
</dbReference>
<gene>
    <name evidence="7" type="ORF">PG997_014160</name>
</gene>
<name>A0ABR1UT05_9PEZI</name>
<comment type="subcellular location">
    <subcellularLocation>
        <location evidence="5">Cytoplasm</location>
    </subcellularLocation>
    <subcellularLocation>
        <location evidence="5">Nucleus</location>
    </subcellularLocation>
</comment>
<dbReference type="InterPro" id="IPR001353">
    <property type="entry name" value="Proteasome_sua/b"/>
</dbReference>
<dbReference type="GeneID" id="92051534"/>
<dbReference type="Pfam" id="PF00227">
    <property type="entry name" value="Proteasome"/>
    <property type="match status" value="2"/>
</dbReference>
<reference evidence="7 8" key="1">
    <citation type="submission" date="2023-01" db="EMBL/GenBank/DDBJ databases">
        <title>Analysis of 21 Apiospora genomes using comparative genomics revels a genus with tremendous synthesis potential of carbohydrate active enzymes and secondary metabolites.</title>
        <authorList>
            <person name="Sorensen T."/>
        </authorList>
    </citation>
    <scope>NUCLEOTIDE SEQUENCE [LARGE SCALE GENOMIC DNA]</scope>
    <source>
        <strain evidence="7 8">CBS 114990</strain>
    </source>
</reference>
<comment type="caution">
    <text evidence="7">The sequence shown here is derived from an EMBL/GenBank/DDBJ whole genome shotgun (WGS) entry which is preliminary data.</text>
</comment>
<evidence type="ECO:0000313" key="7">
    <source>
        <dbReference type="EMBL" id="KAK8062063.1"/>
    </source>
</evidence>
<keyword evidence="3 5" id="KW-0539">Nucleus</keyword>
<proteinExistence type="inferred from homology"/>
<dbReference type="PROSITE" id="PS00388">
    <property type="entry name" value="PROTEASOME_ALPHA_1"/>
    <property type="match status" value="1"/>
</dbReference>
<evidence type="ECO:0000259" key="6">
    <source>
        <dbReference type="PROSITE" id="PS00388"/>
    </source>
</evidence>
<evidence type="ECO:0000256" key="3">
    <source>
        <dbReference type="ARBA" id="ARBA00023242"/>
    </source>
</evidence>
<evidence type="ECO:0000256" key="4">
    <source>
        <dbReference type="PROSITE-ProRule" id="PRU00808"/>
    </source>
</evidence>
<feature type="domain" description="Proteasome alpha-type subunits" evidence="6">
    <location>
        <begin position="5"/>
        <end position="27"/>
    </location>
</feature>